<gene>
    <name evidence="1" type="ORF">E2C01_061919</name>
</gene>
<protein>
    <submittedName>
        <fullName evidence="1">Uncharacterized protein</fullName>
    </submittedName>
</protein>
<comment type="caution">
    <text evidence="1">The sequence shown here is derived from an EMBL/GenBank/DDBJ whole genome shotgun (WGS) entry which is preliminary data.</text>
</comment>
<sequence>MPTSPPWPRYVACHSSAPQTSSSLVINSCGGLK</sequence>
<evidence type="ECO:0000313" key="1">
    <source>
        <dbReference type="EMBL" id="MPC67736.1"/>
    </source>
</evidence>
<proteinExistence type="predicted"/>
<name>A0A5B7HCP0_PORTR</name>
<dbReference type="AlphaFoldDB" id="A0A5B7HCP0"/>
<dbReference type="EMBL" id="VSRR010026687">
    <property type="protein sequence ID" value="MPC67736.1"/>
    <property type="molecule type" value="Genomic_DNA"/>
</dbReference>
<organism evidence="1 2">
    <name type="scientific">Portunus trituberculatus</name>
    <name type="common">Swimming crab</name>
    <name type="synonym">Neptunus trituberculatus</name>
    <dbReference type="NCBI Taxonomy" id="210409"/>
    <lineage>
        <taxon>Eukaryota</taxon>
        <taxon>Metazoa</taxon>
        <taxon>Ecdysozoa</taxon>
        <taxon>Arthropoda</taxon>
        <taxon>Crustacea</taxon>
        <taxon>Multicrustacea</taxon>
        <taxon>Malacostraca</taxon>
        <taxon>Eumalacostraca</taxon>
        <taxon>Eucarida</taxon>
        <taxon>Decapoda</taxon>
        <taxon>Pleocyemata</taxon>
        <taxon>Brachyura</taxon>
        <taxon>Eubrachyura</taxon>
        <taxon>Portunoidea</taxon>
        <taxon>Portunidae</taxon>
        <taxon>Portuninae</taxon>
        <taxon>Portunus</taxon>
    </lineage>
</organism>
<accession>A0A5B7HCP0</accession>
<evidence type="ECO:0000313" key="2">
    <source>
        <dbReference type="Proteomes" id="UP000324222"/>
    </source>
</evidence>
<keyword evidence="2" id="KW-1185">Reference proteome</keyword>
<dbReference type="Proteomes" id="UP000324222">
    <property type="component" value="Unassembled WGS sequence"/>
</dbReference>
<reference evidence="1 2" key="1">
    <citation type="submission" date="2019-05" db="EMBL/GenBank/DDBJ databases">
        <title>Another draft genome of Portunus trituberculatus and its Hox gene families provides insights of decapod evolution.</title>
        <authorList>
            <person name="Jeong J.-H."/>
            <person name="Song I."/>
            <person name="Kim S."/>
            <person name="Choi T."/>
            <person name="Kim D."/>
            <person name="Ryu S."/>
            <person name="Kim W."/>
        </authorList>
    </citation>
    <scope>NUCLEOTIDE SEQUENCE [LARGE SCALE GENOMIC DNA]</scope>
    <source>
        <tissue evidence="1">Muscle</tissue>
    </source>
</reference>